<name>A0ABT4QA70_9BACL</name>
<comment type="caution">
    <text evidence="2">The sequence shown here is derived from an EMBL/GenBank/DDBJ whole genome shotgun (WGS) entry which is preliminary data.</text>
</comment>
<dbReference type="EMBL" id="JAQAGZ010000009">
    <property type="protein sequence ID" value="MCZ8513783.1"/>
    <property type="molecule type" value="Genomic_DNA"/>
</dbReference>
<accession>A0ABT4QA70</accession>
<organism evidence="2 3">
    <name type="scientific">Paenibacillus gyeongsangnamensis</name>
    <dbReference type="NCBI Taxonomy" id="3388067"/>
    <lineage>
        <taxon>Bacteria</taxon>
        <taxon>Bacillati</taxon>
        <taxon>Bacillota</taxon>
        <taxon>Bacilli</taxon>
        <taxon>Bacillales</taxon>
        <taxon>Paenibacillaceae</taxon>
        <taxon>Paenibacillus</taxon>
    </lineage>
</organism>
<feature type="domain" description="PilZ" evidence="1">
    <location>
        <begin position="110"/>
        <end position="220"/>
    </location>
</feature>
<reference evidence="2 3" key="1">
    <citation type="submission" date="2022-12" db="EMBL/GenBank/DDBJ databases">
        <title>Draft genome sequence of Paenibacillus sp. dW9.</title>
        <authorList>
            <person name="Choi E.-W."/>
            <person name="Kim D.-U."/>
        </authorList>
    </citation>
    <scope>NUCLEOTIDE SEQUENCE [LARGE SCALE GENOMIC DNA]</scope>
    <source>
        <strain evidence="3">dW9</strain>
    </source>
</reference>
<dbReference type="Proteomes" id="UP001527882">
    <property type="component" value="Unassembled WGS sequence"/>
</dbReference>
<evidence type="ECO:0000313" key="3">
    <source>
        <dbReference type="Proteomes" id="UP001527882"/>
    </source>
</evidence>
<protein>
    <submittedName>
        <fullName evidence="2">PilZ domain-containing protein</fullName>
    </submittedName>
</protein>
<dbReference type="Gene3D" id="2.40.10.220">
    <property type="entry name" value="predicted glycosyltransferase like domains"/>
    <property type="match status" value="1"/>
</dbReference>
<gene>
    <name evidence="2" type="ORF">O9H85_15345</name>
</gene>
<evidence type="ECO:0000259" key="1">
    <source>
        <dbReference type="Pfam" id="PF07238"/>
    </source>
</evidence>
<dbReference type="Pfam" id="PF07238">
    <property type="entry name" value="PilZ"/>
    <property type="match status" value="1"/>
</dbReference>
<keyword evidence="3" id="KW-1185">Reference proteome</keyword>
<dbReference type="InterPro" id="IPR009875">
    <property type="entry name" value="PilZ_domain"/>
</dbReference>
<sequence length="230" mass="26141">MEWEQALTQGSVAPHNRCSLIFIGETKEGQPFCYEDSFRIEKADLQELTLSMEYPSIHPLEKLHHVHFVEFSFKEQGMLYYALIDLLQLEAKRNVCTLKLTAPKALSMKQHRRYSRVCPPTRTPVTCRIVGVRGPTTHQGIVFSGQMLDVSAGGISFLSSTRILCPLFLEISFVLPGVEHKITVYGEVIRVELFGSDAYRVAVRFDHPPESVVKGIDEFCQAFHEKQEKP</sequence>
<evidence type="ECO:0000313" key="2">
    <source>
        <dbReference type="EMBL" id="MCZ8513783.1"/>
    </source>
</evidence>
<dbReference type="RefSeq" id="WP_269882307.1">
    <property type="nucleotide sequence ID" value="NZ_JAQAGZ010000009.1"/>
</dbReference>
<proteinExistence type="predicted"/>